<evidence type="ECO:0000313" key="3">
    <source>
        <dbReference type="Proteomes" id="UP000323386"/>
    </source>
</evidence>
<organism evidence="2 3">
    <name type="scientific">Pseudozyma flocculosa</name>
    <dbReference type="NCBI Taxonomy" id="84751"/>
    <lineage>
        <taxon>Eukaryota</taxon>
        <taxon>Fungi</taxon>
        <taxon>Dikarya</taxon>
        <taxon>Basidiomycota</taxon>
        <taxon>Ustilaginomycotina</taxon>
        <taxon>Ustilaginomycetes</taxon>
        <taxon>Ustilaginales</taxon>
        <taxon>Ustilaginaceae</taxon>
        <taxon>Pseudozyma</taxon>
    </lineage>
</organism>
<gene>
    <name evidence="2" type="ORF">PSFLO_06877</name>
</gene>
<protein>
    <submittedName>
        <fullName evidence="2">Uncharacterized protein</fullName>
    </submittedName>
</protein>
<accession>A0A5C3FCK6</accession>
<reference evidence="2 3" key="1">
    <citation type="submission" date="2018-03" db="EMBL/GenBank/DDBJ databases">
        <authorList>
            <person name="Guldener U."/>
        </authorList>
    </citation>
    <scope>NUCLEOTIDE SEQUENCE [LARGE SCALE GENOMIC DNA]</scope>
    <source>
        <strain evidence="2 3">DAOM196992</strain>
    </source>
</reference>
<feature type="region of interest" description="Disordered" evidence="1">
    <location>
        <begin position="154"/>
        <end position="178"/>
    </location>
</feature>
<dbReference type="AlphaFoldDB" id="A0A5C3FCK6"/>
<evidence type="ECO:0000313" key="2">
    <source>
        <dbReference type="EMBL" id="SPO41395.1"/>
    </source>
</evidence>
<keyword evidence="3" id="KW-1185">Reference proteome</keyword>
<evidence type="ECO:0000256" key="1">
    <source>
        <dbReference type="SAM" id="MobiDB-lite"/>
    </source>
</evidence>
<feature type="compositionally biased region" description="Basic residues" evidence="1">
    <location>
        <begin position="156"/>
        <end position="167"/>
    </location>
</feature>
<dbReference type="Proteomes" id="UP000323386">
    <property type="component" value="Unassembled WGS sequence"/>
</dbReference>
<name>A0A5C3FCK6_9BASI</name>
<proteinExistence type="predicted"/>
<dbReference type="EMBL" id="OOIP01000027">
    <property type="protein sequence ID" value="SPO41395.1"/>
    <property type="molecule type" value="Genomic_DNA"/>
</dbReference>
<sequence>MESGESQPACCRADVGAATSSADVALHLLARRSRSEARRMHGRPTTAARGRWGEREAVLASAWLDPTLRGSSRGQRWLYLYVVGCGPRICAVRPTSEGFLQLLRPEKWSLAPVLLPPLPKPPPASPRLESTPLCTIGPNLPRLGLEIRRSGVGHTSSKHQRVSHGHIRSTGGPGRPTPWVRTEAAGRLFTEGAPSSARQSRPPVTLATPQYCGCWHYLTRAGAAVLYGSPRRFSAAGWGLPC</sequence>